<evidence type="ECO:0000256" key="8">
    <source>
        <dbReference type="ARBA" id="ARBA00022679"/>
    </source>
</evidence>
<dbReference type="SUPFAM" id="SSF53383">
    <property type="entry name" value="PLP-dependent transferases"/>
    <property type="match status" value="1"/>
</dbReference>
<dbReference type="GO" id="GO:0030170">
    <property type="term" value="F:pyridoxal phosphate binding"/>
    <property type="evidence" value="ECO:0007669"/>
    <property type="project" value="InterPro"/>
</dbReference>
<dbReference type="GO" id="GO:0003992">
    <property type="term" value="F:N2-acetyl-L-ornithine:2-oxoglutarate 5-aminotransferase activity"/>
    <property type="evidence" value="ECO:0007669"/>
    <property type="project" value="UniProtKB-EC"/>
</dbReference>
<keyword evidence="12" id="KW-1185">Reference proteome</keyword>
<evidence type="ECO:0000256" key="4">
    <source>
        <dbReference type="ARBA" id="ARBA00008954"/>
    </source>
</evidence>
<comment type="similarity">
    <text evidence="4 10">Belongs to the class-III pyridoxal-phosphate-dependent aminotransferase family.</text>
</comment>
<dbReference type="EMBL" id="JANBPU010000001">
    <property type="protein sequence ID" value="KAJ1922197.1"/>
    <property type="molecule type" value="Genomic_DNA"/>
</dbReference>
<dbReference type="PROSITE" id="PS00600">
    <property type="entry name" value="AA_TRANSFER_CLASS_3"/>
    <property type="match status" value="1"/>
</dbReference>
<dbReference type="InterPro" id="IPR049704">
    <property type="entry name" value="Aminotrans_3_PPA_site"/>
</dbReference>
<evidence type="ECO:0000313" key="12">
    <source>
        <dbReference type="Proteomes" id="UP001150538"/>
    </source>
</evidence>
<organism evidence="11 12">
    <name type="scientific">Mycoemilia scoparia</name>
    <dbReference type="NCBI Taxonomy" id="417184"/>
    <lineage>
        <taxon>Eukaryota</taxon>
        <taxon>Fungi</taxon>
        <taxon>Fungi incertae sedis</taxon>
        <taxon>Zoopagomycota</taxon>
        <taxon>Kickxellomycotina</taxon>
        <taxon>Kickxellomycetes</taxon>
        <taxon>Kickxellales</taxon>
        <taxon>Kickxellaceae</taxon>
        <taxon>Mycoemilia</taxon>
    </lineage>
</organism>
<dbReference type="InterPro" id="IPR004636">
    <property type="entry name" value="AcOrn/SuccOrn_fam"/>
</dbReference>
<comment type="subcellular location">
    <subcellularLocation>
        <location evidence="2">Mitochondrion</location>
    </subcellularLocation>
</comment>
<evidence type="ECO:0000256" key="1">
    <source>
        <dbReference type="ARBA" id="ARBA00001933"/>
    </source>
</evidence>
<dbReference type="PIRSF" id="PIRSF000521">
    <property type="entry name" value="Transaminase_4ab_Lys_Orn"/>
    <property type="match status" value="1"/>
</dbReference>
<dbReference type="EC" id="2.6.1.11" evidence="5"/>
<evidence type="ECO:0000313" key="11">
    <source>
        <dbReference type="EMBL" id="KAJ1922197.1"/>
    </source>
</evidence>
<keyword evidence="9 10" id="KW-0663">Pyridoxal phosphate</keyword>
<dbReference type="NCBIfam" id="TIGR00707">
    <property type="entry name" value="argD"/>
    <property type="match status" value="1"/>
</dbReference>
<gene>
    <name evidence="11" type="primary">ARG8</name>
    <name evidence="11" type="ORF">H4219_000059</name>
</gene>
<dbReference type="AlphaFoldDB" id="A0A9W8DX10"/>
<keyword evidence="7" id="KW-0028">Amino-acid biosynthesis</keyword>
<accession>A0A9W8DX10</accession>
<dbReference type="InterPro" id="IPR005814">
    <property type="entry name" value="Aminotrans_3"/>
</dbReference>
<sequence>MHRLSRVLPTIKRSAVLGYSTAPKGFITSALKASVRSYSTSSPQAVDQSKAKEIDMDSEDIKLYKKYTLDTYGRPSVILDHGKGAQVFDNKGTRYIDFTAGIAVNAFGHGDEGVANVLADQSTKLVHISNLYYNPWSGRLAETLVKSTLAGFDGSDAKGLYSFSKDNEEAGPKIFFTNSGTEANEGALKFARKYGKVVATSGKMGSGVSESLKVDPNLKYGFVSFIGGFHGRSLGALSLTPNPKYQDPFTPLIPGVVYARFNKKSEVSAMIDERTCAVVVEPIQGEGGVHTADEDFLRALRRRCDQVKALLIYDEIQCGLGRTGKFWAHHHYPADCAPDVITFAKPLANGVPIGGITISQAVADIMKVGDHGTTFGGNPLACRVGHHVAERISKKEFLESVTESGKFMVEELETKLKPFIDSGLVSEIRGNGLLLGLQISKDPAPIVADALKKGLLLVAAGGNTIRIIPPLVITKAEISEGVSILANALKEVEGQQ</sequence>
<comment type="pathway">
    <text evidence="3">Amino-acid biosynthesis; L-arginine biosynthesis; N(2)-acetyl-L-ornithine from L-glutamate: step 4/4.</text>
</comment>
<comment type="cofactor">
    <cofactor evidence="1">
        <name>pyridoxal 5'-phosphate</name>
        <dbReference type="ChEBI" id="CHEBI:597326"/>
    </cofactor>
</comment>
<dbReference type="FunFam" id="3.40.640.10:FF:000004">
    <property type="entry name" value="Acetylornithine aminotransferase"/>
    <property type="match status" value="1"/>
</dbReference>
<dbReference type="Gene3D" id="3.40.640.10">
    <property type="entry name" value="Type I PLP-dependent aspartate aminotransferase-like (Major domain)"/>
    <property type="match status" value="1"/>
</dbReference>
<dbReference type="GO" id="GO:0005759">
    <property type="term" value="C:mitochondrial matrix"/>
    <property type="evidence" value="ECO:0007669"/>
    <property type="project" value="TreeGrafter"/>
</dbReference>
<evidence type="ECO:0000256" key="5">
    <source>
        <dbReference type="ARBA" id="ARBA00012919"/>
    </source>
</evidence>
<dbReference type="Proteomes" id="UP001150538">
    <property type="component" value="Unassembled WGS sequence"/>
</dbReference>
<evidence type="ECO:0000256" key="2">
    <source>
        <dbReference type="ARBA" id="ARBA00004173"/>
    </source>
</evidence>
<comment type="caution">
    <text evidence="11">The sequence shown here is derived from an EMBL/GenBank/DDBJ whole genome shotgun (WGS) entry which is preliminary data.</text>
</comment>
<dbReference type="Pfam" id="PF00202">
    <property type="entry name" value="Aminotran_3"/>
    <property type="match status" value="1"/>
</dbReference>
<dbReference type="OrthoDB" id="5419315at2759"/>
<keyword evidence="6 11" id="KW-0032">Aminotransferase</keyword>
<dbReference type="GO" id="GO:0042802">
    <property type="term" value="F:identical protein binding"/>
    <property type="evidence" value="ECO:0007669"/>
    <property type="project" value="TreeGrafter"/>
</dbReference>
<dbReference type="InterPro" id="IPR050103">
    <property type="entry name" value="Class-III_PLP-dep_AT"/>
</dbReference>
<dbReference type="PANTHER" id="PTHR11986">
    <property type="entry name" value="AMINOTRANSFERASE CLASS III"/>
    <property type="match status" value="1"/>
</dbReference>
<dbReference type="InterPro" id="IPR015424">
    <property type="entry name" value="PyrdxlP-dep_Trfase"/>
</dbReference>
<name>A0A9W8DX10_9FUNG</name>
<dbReference type="InterPro" id="IPR015421">
    <property type="entry name" value="PyrdxlP-dep_Trfase_major"/>
</dbReference>
<evidence type="ECO:0000256" key="9">
    <source>
        <dbReference type="ARBA" id="ARBA00022898"/>
    </source>
</evidence>
<dbReference type="PANTHER" id="PTHR11986:SF79">
    <property type="entry name" value="ACETYLORNITHINE AMINOTRANSFERASE, MITOCHONDRIAL"/>
    <property type="match status" value="1"/>
</dbReference>
<evidence type="ECO:0000256" key="6">
    <source>
        <dbReference type="ARBA" id="ARBA00022576"/>
    </source>
</evidence>
<dbReference type="GO" id="GO:0006526">
    <property type="term" value="P:L-arginine biosynthetic process"/>
    <property type="evidence" value="ECO:0007669"/>
    <property type="project" value="UniProtKB-ARBA"/>
</dbReference>
<evidence type="ECO:0000256" key="3">
    <source>
        <dbReference type="ARBA" id="ARBA00005024"/>
    </source>
</evidence>
<dbReference type="InterPro" id="IPR015422">
    <property type="entry name" value="PyrdxlP-dep_Trfase_small"/>
</dbReference>
<reference evidence="11" key="1">
    <citation type="submission" date="2022-07" db="EMBL/GenBank/DDBJ databases">
        <title>Phylogenomic reconstructions and comparative analyses of Kickxellomycotina fungi.</title>
        <authorList>
            <person name="Reynolds N.K."/>
            <person name="Stajich J.E."/>
            <person name="Barry K."/>
            <person name="Grigoriev I.V."/>
            <person name="Crous P."/>
            <person name="Smith M.E."/>
        </authorList>
    </citation>
    <scope>NUCLEOTIDE SEQUENCE</scope>
    <source>
        <strain evidence="11">NBRC 100468</strain>
    </source>
</reference>
<keyword evidence="8 11" id="KW-0808">Transferase</keyword>
<dbReference type="CDD" id="cd00610">
    <property type="entry name" value="OAT_like"/>
    <property type="match status" value="1"/>
</dbReference>
<dbReference type="Gene3D" id="3.90.1150.10">
    <property type="entry name" value="Aspartate Aminotransferase, domain 1"/>
    <property type="match status" value="1"/>
</dbReference>
<protein>
    <recommendedName>
        <fullName evidence="5">acetylornithine transaminase</fullName>
        <ecNumber evidence="5">2.6.1.11</ecNumber>
    </recommendedName>
</protein>
<proteinExistence type="inferred from homology"/>
<evidence type="ECO:0000256" key="10">
    <source>
        <dbReference type="RuleBase" id="RU003560"/>
    </source>
</evidence>
<evidence type="ECO:0000256" key="7">
    <source>
        <dbReference type="ARBA" id="ARBA00022605"/>
    </source>
</evidence>